<dbReference type="InterPro" id="IPR000086">
    <property type="entry name" value="NUDIX_hydrolase_dom"/>
</dbReference>
<dbReference type="Pfam" id="PF21906">
    <property type="entry name" value="WHD_NrtR"/>
    <property type="match status" value="1"/>
</dbReference>
<dbReference type="EMBL" id="UOEU01000095">
    <property type="protein sequence ID" value="VAW30849.1"/>
    <property type="molecule type" value="Genomic_DNA"/>
</dbReference>
<dbReference type="InterPro" id="IPR036388">
    <property type="entry name" value="WH-like_DNA-bd_sf"/>
</dbReference>
<accession>A0A3B0V1W7</accession>
<dbReference type="CDD" id="cd18873">
    <property type="entry name" value="NUDIX_NadM_like"/>
    <property type="match status" value="1"/>
</dbReference>
<dbReference type="AlphaFoldDB" id="A0A3B0V1W7"/>
<dbReference type="PROSITE" id="PS51462">
    <property type="entry name" value="NUDIX"/>
    <property type="match status" value="1"/>
</dbReference>
<reference evidence="2" key="1">
    <citation type="submission" date="2018-06" db="EMBL/GenBank/DDBJ databases">
        <authorList>
            <person name="Zhirakovskaya E."/>
        </authorList>
    </citation>
    <scope>NUCLEOTIDE SEQUENCE</scope>
</reference>
<evidence type="ECO:0000313" key="2">
    <source>
        <dbReference type="EMBL" id="VAW30849.1"/>
    </source>
</evidence>
<dbReference type="PANTHER" id="PTHR43736">
    <property type="entry name" value="ADP-RIBOSE PYROPHOSPHATASE"/>
    <property type="match status" value="1"/>
</dbReference>
<evidence type="ECO:0000259" key="1">
    <source>
        <dbReference type="PROSITE" id="PS51462"/>
    </source>
</evidence>
<dbReference type="Gene3D" id="3.90.79.10">
    <property type="entry name" value="Nucleoside Triphosphate Pyrophosphohydrolase"/>
    <property type="match status" value="1"/>
</dbReference>
<dbReference type="Pfam" id="PF00293">
    <property type="entry name" value="NUDIX"/>
    <property type="match status" value="1"/>
</dbReference>
<dbReference type="InterPro" id="IPR015797">
    <property type="entry name" value="NUDIX_hydrolase-like_dom_sf"/>
</dbReference>
<sequence length="238" mass="26914">MEALLSVDIPENYDPNQFDRPSVTVDVVIFSLVEDDLQVLLVKRLAAPFANSWAIPGSFVRIDESLEETAVRALADETGVQDVYTEQLYTFGKLGRDPRTRVITIAYFALVPQDAITPQAGQKTAATGWFSIAKLPTLAFDHAEIIGYAFTRLRYKLEYTSVGFQLLPDVFTLTELQKAYQIILGEQLDKRNFRRKILSAEILEETGEKKKDGEGRPAMLYRYQKGAIAEVKTRRLFP</sequence>
<proteinExistence type="predicted"/>
<dbReference type="Gene3D" id="1.10.10.10">
    <property type="entry name" value="Winged helix-like DNA-binding domain superfamily/Winged helix DNA-binding domain"/>
    <property type="match status" value="1"/>
</dbReference>
<dbReference type="SUPFAM" id="SSF55811">
    <property type="entry name" value="Nudix"/>
    <property type="match status" value="1"/>
</dbReference>
<organism evidence="2">
    <name type="scientific">hydrothermal vent metagenome</name>
    <dbReference type="NCBI Taxonomy" id="652676"/>
    <lineage>
        <taxon>unclassified sequences</taxon>
        <taxon>metagenomes</taxon>
        <taxon>ecological metagenomes</taxon>
    </lineage>
</organism>
<dbReference type="PANTHER" id="PTHR43736:SF4">
    <property type="entry name" value="SLR1690 PROTEIN"/>
    <property type="match status" value="1"/>
</dbReference>
<feature type="domain" description="Nudix hydrolase" evidence="1">
    <location>
        <begin position="22"/>
        <end position="153"/>
    </location>
</feature>
<dbReference type="SUPFAM" id="SSF46785">
    <property type="entry name" value="Winged helix' DNA-binding domain"/>
    <property type="match status" value="1"/>
</dbReference>
<dbReference type="InterPro" id="IPR054105">
    <property type="entry name" value="WHD_NrtR"/>
</dbReference>
<dbReference type="InterPro" id="IPR036390">
    <property type="entry name" value="WH_DNA-bd_sf"/>
</dbReference>
<protein>
    <submittedName>
        <fullName evidence="2">Nudix-related transcriptional regulator NrtR</fullName>
    </submittedName>
</protein>
<gene>
    <name evidence="2" type="ORF">MNBD_CHLOROFLEXI01-3114</name>
</gene>
<name>A0A3B0V1W7_9ZZZZ</name>